<sequence length="539" mass="58799">MSSSSQSPSPFVFSPSQIWDGNDGSWSTFILRIGTPAQTFRVLPSTAGQEIFVPVPEGCLPSDPQNCGELRGVYPFRGQQTGFQSNQSSTWKLIGLYDLVLERNLNYSGNGMYGLENVGLMVDGDVTLENQIVAGIATKDFYLGILGLGPKPSNFSDFENPQPSLMQTLRDKDMIPSLSYAYTAGAPYHIPKALGSLTLGGFDQSKFDAPSSPIPFPFSSDDSRSLSVGIQGITAFNTLEGTITLSDASNPILALIDSTVPHLWLPRSVCDKFEAALGLAYDPHTDFYLFNNSSTYDTFLRNKPSVVITLGNDNDPSKLVRITLPSAAFDLHASYPIYANSTSYFPIRRAANDSQYTLGRAFLQEAYVIADYERSSFSVHQVRDGPHEADIIAIHPPGSQQGTPPEPPPISSKRTLSTGAIVGISIGSTLAVILLAALLYMYFRKIRVVATLELRHEGEPPDSDIVHQDRDPGEEAMGEPRYEMEETRSEMAHSVDPTKPGNTQVELDSPGLYLLSDDARRHELPGSDVRSPIPAIVIH</sequence>
<evidence type="ECO:0000256" key="1">
    <source>
        <dbReference type="ARBA" id="ARBA00007447"/>
    </source>
</evidence>
<keyword evidence="6" id="KW-1185">Reference proteome</keyword>
<dbReference type="CDD" id="cd05471">
    <property type="entry name" value="pepsin_like"/>
    <property type="match status" value="1"/>
</dbReference>
<dbReference type="PANTHER" id="PTHR47966:SF51">
    <property type="entry name" value="BETA-SITE APP-CLEAVING ENZYME, ISOFORM A-RELATED"/>
    <property type="match status" value="1"/>
</dbReference>
<dbReference type="PANTHER" id="PTHR47966">
    <property type="entry name" value="BETA-SITE APP-CLEAVING ENZYME, ISOFORM A-RELATED"/>
    <property type="match status" value="1"/>
</dbReference>
<organism evidence="5 6">
    <name type="scientific">Massariosphaeria phaeospora</name>
    <dbReference type="NCBI Taxonomy" id="100035"/>
    <lineage>
        <taxon>Eukaryota</taxon>
        <taxon>Fungi</taxon>
        <taxon>Dikarya</taxon>
        <taxon>Ascomycota</taxon>
        <taxon>Pezizomycotina</taxon>
        <taxon>Dothideomycetes</taxon>
        <taxon>Pleosporomycetidae</taxon>
        <taxon>Pleosporales</taxon>
        <taxon>Pleosporales incertae sedis</taxon>
        <taxon>Massariosphaeria</taxon>
    </lineage>
</organism>
<dbReference type="GO" id="GO:0004190">
    <property type="term" value="F:aspartic-type endopeptidase activity"/>
    <property type="evidence" value="ECO:0007669"/>
    <property type="project" value="InterPro"/>
</dbReference>
<dbReference type="InterPro" id="IPR034164">
    <property type="entry name" value="Pepsin-like_dom"/>
</dbReference>
<comment type="similarity">
    <text evidence="1">Belongs to the peptidase A1 family.</text>
</comment>
<reference evidence="5 6" key="1">
    <citation type="submission" date="2020-01" db="EMBL/GenBank/DDBJ databases">
        <authorList>
            <consortium name="DOE Joint Genome Institute"/>
            <person name="Haridas S."/>
            <person name="Albert R."/>
            <person name="Binder M."/>
            <person name="Bloem J."/>
            <person name="Labutti K."/>
            <person name="Salamov A."/>
            <person name="Andreopoulos B."/>
            <person name="Baker S.E."/>
            <person name="Barry K."/>
            <person name="Bills G."/>
            <person name="Bluhm B.H."/>
            <person name="Cannon C."/>
            <person name="Castanera R."/>
            <person name="Culley D.E."/>
            <person name="Daum C."/>
            <person name="Ezra D."/>
            <person name="Gonzalez J.B."/>
            <person name="Henrissat B."/>
            <person name="Kuo A."/>
            <person name="Liang C."/>
            <person name="Lipzen A."/>
            <person name="Lutzoni F."/>
            <person name="Magnuson J."/>
            <person name="Mondo S."/>
            <person name="Nolan M."/>
            <person name="Ohm R."/>
            <person name="Pangilinan J."/>
            <person name="Park H.-J.H."/>
            <person name="Ramirez L."/>
            <person name="Alfaro M."/>
            <person name="Sun H."/>
            <person name="Tritt A."/>
            <person name="Yoshinaga Y."/>
            <person name="Zwiers L.-H.L."/>
            <person name="Turgeon B.G."/>
            <person name="Goodwin S.B."/>
            <person name="Spatafora J.W."/>
            <person name="Crous P.W."/>
            <person name="Grigoriev I.V."/>
        </authorList>
    </citation>
    <scope>NUCLEOTIDE SEQUENCE [LARGE SCALE GENOMIC DNA]</scope>
    <source>
        <strain evidence="5 6">CBS 611.86</strain>
    </source>
</reference>
<dbReference type="GO" id="GO:0000324">
    <property type="term" value="C:fungal-type vacuole"/>
    <property type="evidence" value="ECO:0007669"/>
    <property type="project" value="TreeGrafter"/>
</dbReference>
<dbReference type="InterPro" id="IPR033121">
    <property type="entry name" value="PEPTIDASE_A1"/>
</dbReference>
<proteinExistence type="inferred from homology"/>
<dbReference type="GO" id="GO:0006508">
    <property type="term" value="P:proteolysis"/>
    <property type="evidence" value="ECO:0007669"/>
    <property type="project" value="InterPro"/>
</dbReference>
<dbReference type="InterPro" id="IPR001461">
    <property type="entry name" value="Aspartic_peptidase_A1"/>
</dbReference>
<name>A0A7C8MUC0_9PLEO</name>
<evidence type="ECO:0000259" key="4">
    <source>
        <dbReference type="PROSITE" id="PS51767"/>
    </source>
</evidence>
<dbReference type="OrthoDB" id="4074350at2759"/>
<evidence type="ECO:0000256" key="2">
    <source>
        <dbReference type="SAM" id="MobiDB-lite"/>
    </source>
</evidence>
<dbReference type="Gene3D" id="2.40.70.10">
    <property type="entry name" value="Acid Proteases"/>
    <property type="match status" value="2"/>
</dbReference>
<feature type="transmembrane region" description="Helical" evidence="3">
    <location>
        <begin position="420"/>
        <end position="443"/>
    </location>
</feature>
<gene>
    <name evidence="5" type="ORF">BDV95DRAFT_657343</name>
</gene>
<keyword evidence="3" id="KW-0472">Membrane</keyword>
<evidence type="ECO:0000313" key="6">
    <source>
        <dbReference type="Proteomes" id="UP000481861"/>
    </source>
</evidence>
<dbReference type="Proteomes" id="UP000481861">
    <property type="component" value="Unassembled WGS sequence"/>
</dbReference>
<evidence type="ECO:0000256" key="3">
    <source>
        <dbReference type="SAM" id="Phobius"/>
    </source>
</evidence>
<dbReference type="PROSITE" id="PS51767">
    <property type="entry name" value="PEPTIDASE_A1"/>
    <property type="match status" value="1"/>
</dbReference>
<feature type="domain" description="Peptidase A1" evidence="4">
    <location>
        <begin position="27"/>
        <end position="380"/>
    </location>
</feature>
<keyword evidence="3" id="KW-1133">Transmembrane helix</keyword>
<dbReference type="Pfam" id="PF00026">
    <property type="entry name" value="Asp"/>
    <property type="match status" value="1"/>
</dbReference>
<feature type="region of interest" description="Disordered" evidence="2">
    <location>
        <begin position="458"/>
        <end position="477"/>
    </location>
</feature>
<keyword evidence="3" id="KW-0812">Transmembrane</keyword>
<dbReference type="EMBL" id="JAADJZ010000005">
    <property type="protein sequence ID" value="KAF2875185.1"/>
    <property type="molecule type" value="Genomic_DNA"/>
</dbReference>
<dbReference type="InterPro" id="IPR021109">
    <property type="entry name" value="Peptidase_aspartic_dom_sf"/>
</dbReference>
<accession>A0A7C8MUC0</accession>
<dbReference type="SUPFAM" id="SSF50630">
    <property type="entry name" value="Acid proteases"/>
    <property type="match status" value="1"/>
</dbReference>
<protein>
    <submittedName>
        <fullName evidence="5">Aspartic peptidase domain-containing protein</fullName>
    </submittedName>
</protein>
<evidence type="ECO:0000313" key="5">
    <source>
        <dbReference type="EMBL" id="KAF2875185.1"/>
    </source>
</evidence>
<dbReference type="PRINTS" id="PR00792">
    <property type="entry name" value="PEPSIN"/>
</dbReference>
<dbReference type="AlphaFoldDB" id="A0A7C8MUC0"/>
<comment type="caution">
    <text evidence="5">The sequence shown here is derived from an EMBL/GenBank/DDBJ whole genome shotgun (WGS) entry which is preliminary data.</text>
</comment>